<accession>A0ACC3YCY0</accession>
<sequence length="566" mass="64499">MADLPIRTVEQVDKGDMEKRLRARKYVHADALAAFNGERLPYPLGRELTRLCVVRGIRFHAGFCFGPAAVLRGSLPLFTRALNARTIMSNQVPDIDPDRPEDIPYCIWYPDLPAEDTLRELVQRYPAMAYQAARTCAVAGYLELYKELATQILPEVSIAEEARESRNLDIFNLIMEAPCRYKIFDDYNRTINTTNPKPAFLNGDTAIRPYLLETQKFEPPIGRMDDEEGDSEPDDDEIDDWTMGPIRGFMQTMFNITEDMNIDLDGNGGYPGYITPVVPNADDEALELLCQPLPVDLTTCYKNLLILMAAYNGDIDRYSRLRRPKLLEEEVACIVRGIYHNTLFAQWWKSQPLPRGGDHRIRMAISARGIMNNDLSYILSPNGACPQLIWYPAVAASSTNEGLARLIPRMRPHIARAAIYANYQYIFDSLIAGNDGGDPVEPSYKLLNEAKRSHNAHYRETLQRKAEELGLDITHYRWWWGAFVQDLPQYVHSFNTELPARLPGIGNARREHDSIYNDMSCNASSVETYISIPKEWRRAPEGCEVADGYMEVDYIHWPPEFAKRGS</sequence>
<evidence type="ECO:0000313" key="2">
    <source>
        <dbReference type="Proteomes" id="UP000805649"/>
    </source>
</evidence>
<proteinExistence type="predicted"/>
<name>A0ACC3YCY0_COLTU</name>
<comment type="caution">
    <text evidence="1">The sequence shown here is derived from an EMBL/GenBank/DDBJ whole genome shotgun (WGS) entry which is preliminary data.</text>
</comment>
<reference evidence="1 2" key="1">
    <citation type="journal article" date="2020" name="Phytopathology">
        <title>Genome Sequence Resources of Colletotrichum truncatum, C. plurivorum, C. musicola, and C. sojae: Four Species Pathogenic to Soybean (Glycine max).</title>
        <authorList>
            <person name="Rogerio F."/>
            <person name="Boufleur T.R."/>
            <person name="Ciampi-Guillardi M."/>
            <person name="Sukno S.A."/>
            <person name="Thon M.R."/>
            <person name="Massola Junior N.S."/>
            <person name="Baroncelli R."/>
        </authorList>
    </citation>
    <scope>NUCLEOTIDE SEQUENCE [LARGE SCALE GENOMIC DNA]</scope>
    <source>
        <strain evidence="1 2">CMES1059</strain>
    </source>
</reference>
<gene>
    <name evidence="1" type="ORF">CTRU02_215352</name>
</gene>
<keyword evidence="2" id="KW-1185">Reference proteome</keyword>
<evidence type="ECO:0000313" key="1">
    <source>
        <dbReference type="EMBL" id="KAL0929709.1"/>
    </source>
</evidence>
<organism evidence="1 2">
    <name type="scientific">Colletotrichum truncatum</name>
    <name type="common">Anthracnose fungus</name>
    <name type="synonym">Colletotrichum capsici</name>
    <dbReference type="NCBI Taxonomy" id="5467"/>
    <lineage>
        <taxon>Eukaryota</taxon>
        <taxon>Fungi</taxon>
        <taxon>Dikarya</taxon>
        <taxon>Ascomycota</taxon>
        <taxon>Pezizomycotina</taxon>
        <taxon>Sordariomycetes</taxon>
        <taxon>Hypocreomycetidae</taxon>
        <taxon>Glomerellales</taxon>
        <taxon>Glomerellaceae</taxon>
        <taxon>Colletotrichum</taxon>
        <taxon>Colletotrichum truncatum species complex</taxon>
    </lineage>
</organism>
<dbReference type="EMBL" id="VUJX02000015">
    <property type="protein sequence ID" value="KAL0929709.1"/>
    <property type="molecule type" value="Genomic_DNA"/>
</dbReference>
<dbReference type="Proteomes" id="UP000805649">
    <property type="component" value="Unassembled WGS sequence"/>
</dbReference>
<protein>
    <submittedName>
        <fullName evidence="1">Uncharacterized protein</fullName>
    </submittedName>
</protein>